<dbReference type="Proteomes" id="UP000176241">
    <property type="component" value="Unassembled WGS sequence"/>
</dbReference>
<dbReference type="EMBL" id="MHIC01000002">
    <property type="protein sequence ID" value="OGY46154.1"/>
    <property type="molecule type" value="Genomic_DNA"/>
</dbReference>
<proteinExistence type="predicted"/>
<name>A0A1G1Y1V3_9BACT</name>
<protein>
    <submittedName>
        <fullName evidence="1">Uncharacterized protein</fullName>
    </submittedName>
</protein>
<evidence type="ECO:0000313" key="1">
    <source>
        <dbReference type="EMBL" id="OGY46154.1"/>
    </source>
</evidence>
<sequence length="128" mass="14817">MVLIADNDKVRRPLKPPIKTAIPHKTFRLIFNRPRTALNVPVKARIEQLREIFHEATRLFEGYIIADIILCPNNIERFCITFTTAPEHRLADANIRQVVDRLTPELVKEIVVDGTGIDPRRIEVEQKE</sequence>
<dbReference type="AlphaFoldDB" id="A0A1G1Y1V3"/>
<organism evidence="1 2">
    <name type="scientific">Candidatus Buchananbacteria bacterium RIFCSPHIGHO2_01_FULL_39_8</name>
    <dbReference type="NCBI Taxonomy" id="1797533"/>
    <lineage>
        <taxon>Bacteria</taxon>
        <taxon>Candidatus Buchananiibacteriota</taxon>
    </lineage>
</organism>
<comment type="caution">
    <text evidence="1">The sequence shown here is derived from an EMBL/GenBank/DDBJ whole genome shotgun (WGS) entry which is preliminary data.</text>
</comment>
<evidence type="ECO:0000313" key="2">
    <source>
        <dbReference type="Proteomes" id="UP000176241"/>
    </source>
</evidence>
<reference evidence="1 2" key="1">
    <citation type="journal article" date="2016" name="Nat. Commun.">
        <title>Thousands of microbial genomes shed light on interconnected biogeochemical processes in an aquifer system.</title>
        <authorList>
            <person name="Anantharaman K."/>
            <person name="Brown C.T."/>
            <person name="Hug L.A."/>
            <person name="Sharon I."/>
            <person name="Castelle C.J."/>
            <person name="Probst A.J."/>
            <person name="Thomas B.C."/>
            <person name="Singh A."/>
            <person name="Wilkins M.J."/>
            <person name="Karaoz U."/>
            <person name="Brodie E.L."/>
            <person name="Williams K.H."/>
            <person name="Hubbard S.S."/>
            <person name="Banfield J.F."/>
        </authorList>
    </citation>
    <scope>NUCLEOTIDE SEQUENCE [LARGE SCALE GENOMIC DNA]</scope>
</reference>
<gene>
    <name evidence="1" type="ORF">A2731_01100</name>
</gene>
<accession>A0A1G1Y1V3</accession>